<evidence type="ECO:0000313" key="3">
    <source>
        <dbReference type="Proteomes" id="UP000305948"/>
    </source>
</evidence>
<feature type="region of interest" description="Disordered" evidence="1">
    <location>
        <begin position="227"/>
        <end position="255"/>
    </location>
</feature>
<dbReference type="OrthoDB" id="3259294at2759"/>
<accession>A0A5C3MLS1</accession>
<dbReference type="STRING" id="5364.A0A5C3MLS1"/>
<name>A0A5C3MLS1_9AGAM</name>
<sequence>MIQYKIALTVVGVIPGGTNLGVPKKLESNLNTFTPILTYLLRSNSDVTSLLLGTALKAIVAYVTDYITKTPLKTYTIFQTIRDVFDRQSTMIGGTLDDQEKARKLLTQIVNLLTVKMEIGAPMASAYLLGNPDHYTSHRFKTVYWKAYVNEVLTDWDLLDQNEVPSDIKSEENTDEPKHRVLIKRTADGYIMYSVVMDYIYRPDIYETISLYDWICLARKTPITRKTSISSQADTKLNDPHDQLGTSSTEEQDRQKEPVGYNFTIHHPQHNTHNVIMVKEMRALVPNFIGGNLPRKDSGNPLEKR</sequence>
<dbReference type="Proteomes" id="UP000305948">
    <property type="component" value="Unassembled WGS sequence"/>
</dbReference>
<proteinExistence type="predicted"/>
<evidence type="ECO:0000313" key="2">
    <source>
        <dbReference type="EMBL" id="TFK45246.1"/>
    </source>
</evidence>
<evidence type="ECO:0000256" key="1">
    <source>
        <dbReference type="SAM" id="MobiDB-lite"/>
    </source>
</evidence>
<keyword evidence="3" id="KW-1185">Reference proteome</keyword>
<reference evidence="2 3" key="1">
    <citation type="journal article" date="2019" name="Nat. Ecol. Evol.">
        <title>Megaphylogeny resolves global patterns of mushroom evolution.</title>
        <authorList>
            <person name="Varga T."/>
            <person name="Krizsan K."/>
            <person name="Foldi C."/>
            <person name="Dima B."/>
            <person name="Sanchez-Garcia M."/>
            <person name="Sanchez-Ramirez S."/>
            <person name="Szollosi G.J."/>
            <person name="Szarkandi J.G."/>
            <person name="Papp V."/>
            <person name="Albert L."/>
            <person name="Andreopoulos W."/>
            <person name="Angelini C."/>
            <person name="Antonin V."/>
            <person name="Barry K.W."/>
            <person name="Bougher N.L."/>
            <person name="Buchanan P."/>
            <person name="Buyck B."/>
            <person name="Bense V."/>
            <person name="Catcheside P."/>
            <person name="Chovatia M."/>
            <person name="Cooper J."/>
            <person name="Damon W."/>
            <person name="Desjardin D."/>
            <person name="Finy P."/>
            <person name="Geml J."/>
            <person name="Haridas S."/>
            <person name="Hughes K."/>
            <person name="Justo A."/>
            <person name="Karasinski D."/>
            <person name="Kautmanova I."/>
            <person name="Kiss B."/>
            <person name="Kocsube S."/>
            <person name="Kotiranta H."/>
            <person name="LaButti K.M."/>
            <person name="Lechner B.E."/>
            <person name="Liimatainen K."/>
            <person name="Lipzen A."/>
            <person name="Lukacs Z."/>
            <person name="Mihaltcheva S."/>
            <person name="Morgado L.N."/>
            <person name="Niskanen T."/>
            <person name="Noordeloos M.E."/>
            <person name="Ohm R.A."/>
            <person name="Ortiz-Santana B."/>
            <person name="Ovrebo C."/>
            <person name="Racz N."/>
            <person name="Riley R."/>
            <person name="Savchenko A."/>
            <person name="Shiryaev A."/>
            <person name="Soop K."/>
            <person name="Spirin V."/>
            <person name="Szebenyi C."/>
            <person name="Tomsovsky M."/>
            <person name="Tulloss R.E."/>
            <person name="Uehling J."/>
            <person name="Grigoriev I.V."/>
            <person name="Vagvolgyi C."/>
            <person name="Papp T."/>
            <person name="Martin F.M."/>
            <person name="Miettinen O."/>
            <person name="Hibbett D.S."/>
            <person name="Nagy L.G."/>
        </authorList>
    </citation>
    <scope>NUCLEOTIDE SEQUENCE [LARGE SCALE GENOMIC DNA]</scope>
    <source>
        <strain evidence="2 3">OMC1185</strain>
    </source>
</reference>
<organism evidence="2 3">
    <name type="scientific">Heliocybe sulcata</name>
    <dbReference type="NCBI Taxonomy" id="5364"/>
    <lineage>
        <taxon>Eukaryota</taxon>
        <taxon>Fungi</taxon>
        <taxon>Dikarya</taxon>
        <taxon>Basidiomycota</taxon>
        <taxon>Agaricomycotina</taxon>
        <taxon>Agaricomycetes</taxon>
        <taxon>Gloeophyllales</taxon>
        <taxon>Gloeophyllaceae</taxon>
        <taxon>Heliocybe</taxon>
    </lineage>
</organism>
<gene>
    <name evidence="2" type="ORF">OE88DRAFT_1715445</name>
</gene>
<dbReference type="EMBL" id="ML213550">
    <property type="protein sequence ID" value="TFK45246.1"/>
    <property type="molecule type" value="Genomic_DNA"/>
</dbReference>
<protein>
    <submittedName>
        <fullName evidence="2">Uncharacterized protein</fullName>
    </submittedName>
</protein>
<dbReference type="AlphaFoldDB" id="A0A5C3MLS1"/>